<evidence type="ECO:0000313" key="6">
    <source>
        <dbReference type="Proteomes" id="UP000762676"/>
    </source>
</evidence>
<dbReference type="InterPro" id="IPR003591">
    <property type="entry name" value="Leu-rich_rpt_typical-subtyp"/>
</dbReference>
<dbReference type="SMART" id="SM00369">
    <property type="entry name" value="LRR_TYP"/>
    <property type="match status" value="5"/>
</dbReference>
<evidence type="ECO:0000256" key="1">
    <source>
        <dbReference type="ARBA" id="ARBA00022614"/>
    </source>
</evidence>
<keyword evidence="2" id="KW-0677">Repeat</keyword>
<dbReference type="EMBL" id="BMAT01000317">
    <property type="protein sequence ID" value="GFR63887.1"/>
    <property type="molecule type" value="Genomic_DNA"/>
</dbReference>
<proteinExistence type="predicted"/>
<feature type="region of interest" description="Disordered" evidence="3">
    <location>
        <begin position="423"/>
        <end position="566"/>
    </location>
</feature>
<feature type="region of interest" description="Disordered" evidence="3">
    <location>
        <begin position="618"/>
        <end position="649"/>
    </location>
</feature>
<feature type="compositionally biased region" description="Low complexity" evidence="3">
    <location>
        <begin position="550"/>
        <end position="563"/>
    </location>
</feature>
<organism evidence="5 6">
    <name type="scientific">Elysia marginata</name>
    <dbReference type="NCBI Taxonomy" id="1093978"/>
    <lineage>
        <taxon>Eukaryota</taxon>
        <taxon>Metazoa</taxon>
        <taxon>Spiralia</taxon>
        <taxon>Lophotrochozoa</taxon>
        <taxon>Mollusca</taxon>
        <taxon>Gastropoda</taxon>
        <taxon>Heterobranchia</taxon>
        <taxon>Euthyneura</taxon>
        <taxon>Panpulmonata</taxon>
        <taxon>Sacoglossa</taxon>
        <taxon>Placobranchoidea</taxon>
        <taxon>Plakobranchidae</taxon>
        <taxon>Elysia</taxon>
    </lineage>
</organism>
<feature type="compositionally biased region" description="Polar residues" evidence="3">
    <location>
        <begin position="469"/>
        <end position="498"/>
    </location>
</feature>
<feature type="transmembrane region" description="Helical" evidence="4">
    <location>
        <begin position="693"/>
        <end position="717"/>
    </location>
</feature>
<keyword evidence="4" id="KW-0812">Transmembrane</keyword>
<dbReference type="PROSITE" id="PS51450">
    <property type="entry name" value="LRR"/>
    <property type="match status" value="2"/>
</dbReference>
<protein>
    <submittedName>
        <fullName evidence="5">Leucine-rich repeat-containing protein</fullName>
    </submittedName>
</protein>
<comment type="caution">
    <text evidence="5">The sequence shown here is derived from an EMBL/GenBank/DDBJ whole genome shotgun (WGS) entry which is preliminary data.</text>
</comment>
<dbReference type="PANTHER" id="PTHR24366:SF96">
    <property type="entry name" value="LEUCINE RICH REPEAT CONTAINING 53"/>
    <property type="match status" value="1"/>
</dbReference>
<dbReference type="Pfam" id="PF13855">
    <property type="entry name" value="LRR_8"/>
    <property type="match status" value="2"/>
</dbReference>
<feature type="region of interest" description="Disordered" evidence="3">
    <location>
        <begin position="371"/>
        <end position="402"/>
    </location>
</feature>
<feature type="compositionally biased region" description="Polar residues" evidence="3">
    <location>
        <begin position="627"/>
        <end position="649"/>
    </location>
</feature>
<sequence>MLDTRGLNLNIFRSCANLTELTLTLRECETLPNHALNLSNLLTLRLIGYKVTDMPSTFLTGLGKLNYLSLDLPELPQISFPLTNLWQNLERLEIKHVKSLPPIPTLPSLTSLHLEGIFSLGEHLFHNIPYLKNLTVTGCKLSKIKLPWVSSWTAVSELNLSHNRLSAGTIPSLSQLASLDNLNLSNNKIQDRLPNLPSTVRLLVLTNNDIEVLDKNFFSGLPKLATLMLNDNSIHTIKAGTFTEMSELEHVSLLDNNLSGFEPWSLSGLSSLVTLDLSGNRFSQIPPALKNSPLSELVLKDNLIKDINDDDTVLCTMPSLTQVLLENNPIECNCIPSCLRVLGANIVGFCNAAAGKMPLADMQNCTFLVEQSTSSPQEDRKHHESTHKTELSSLVESDSSDHEVTASTIGLLKVDTTADEVENVTDSDGKVDLSTHSDGDVLTKVNPTTYVVPVQSIGNTSDSDGKVDPSTQSKSNSDGLSELDTTTDAVQNTGNTSDSDGEVDPSTQSKSNSDGLSELYTTTDVVNKMENVSDSGSKVKPRAKLDPGRNQTTDVVQTTGTGNMLESDDKALSEIKFDPHTDSNKHGLSKVNATDAVQSAGNVSLSDDLSKSKMDNVSESTLHLHTEPPQLTESDNHTASTTEYSPSNRLDIVPSSSPFLTGLEDDVDFLGKERASEFSVPEESDTEEDGQTAIIVTSVVIAIVISTAFLGATYVFLRKRNQGTYDTDQQESNPQAMPMKESGVA</sequence>
<keyword evidence="1" id="KW-0433">Leucine-rich repeat</keyword>
<dbReference type="Proteomes" id="UP000762676">
    <property type="component" value="Unassembled WGS sequence"/>
</dbReference>
<dbReference type="AlphaFoldDB" id="A0AAV4ESR0"/>
<keyword evidence="4" id="KW-1133">Transmembrane helix</keyword>
<feature type="region of interest" description="Disordered" evidence="3">
    <location>
        <begin position="725"/>
        <end position="745"/>
    </location>
</feature>
<reference evidence="5 6" key="1">
    <citation type="journal article" date="2021" name="Elife">
        <title>Chloroplast acquisition without the gene transfer in kleptoplastic sea slugs, Plakobranchus ocellatus.</title>
        <authorList>
            <person name="Maeda T."/>
            <person name="Takahashi S."/>
            <person name="Yoshida T."/>
            <person name="Shimamura S."/>
            <person name="Takaki Y."/>
            <person name="Nagai Y."/>
            <person name="Toyoda A."/>
            <person name="Suzuki Y."/>
            <person name="Arimoto A."/>
            <person name="Ishii H."/>
            <person name="Satoh N."/>
            <person name="Nishiyama T."/>
            <person name="Hasebe M."/>
            <person name="Maruyama T."/>
            <person name="Minagawa J."/>
            <person name="Obokata J."/>
            <person name="Shigenobu S."/>
        </authorList>
    </citation>
    <scope>NUCLEOTIDE SEQUENCE [LARGE SCALE GENOMIC DNA]</scope>
</reference>
<feature type="compositionally biased region" description="Basic and acidic residues" evidence="3">
    <location>
        <begin position="427"/>
        <end position="441"/>
    </location>
</feature>
<keyword evidence="4" id="KW-0472">Membrane</keyword>
<feature type="compositionally biased region" description="Polar residues" evidence="3">
    <location>
        <begin position="725"/>
        <end position="735"/>
    </location>
</feature>
<evidence type="ECO:0000256" key="4">
    <source>
        <dbReference type="SAM" id="Phobius"/>
    </source>
</evidence>
<feature type="compositionally biased region" description="Polar residues" evidence="3">
    <location>
        <begin position="505"/>
        <end position="536"/>
    </location>
</feature>
<name>A0AAV4ESR0_9GAST</name>
<evidence type="ECO:0000313" key="5">
    <source>
        <dbReference type="EMBL" id="GFR63887.1"/>
    </source>
</evidence>
<feature type="compositionally biased region" description="Basic and acidic residues" evidence="3">
    <location>
        <begin position="377"/>
        <end position="390"/>
    </location>
</feature>
<gene>
    <name evidence="5" type="ORF">ElyMa_000165900</name>
</gene>
<dbReference type="Gene3D" id="3.80.10.10">
    <property type="entry name" value="Ribonuclease Inhibitor"/>
    <property type="match status" value="3"/>
</dbReference>
<dbReference type="InterPro" id="IPR001611">
    <property type="entry name" value="Leu-rich_rpt"/>
</dbReference>
<dbReference type="SUPFAM" id="SSF52058">
    <property type="entry name" value="L domain-like"/>
    <property type="match status" value="1"/>
</dbReference>
<dbReference type="InterPro" id="IPR032675">
    <property type="entry name" value="LRR_dom_sf"/>
</dbReference>
<accession>A0AAV4ESR0</accession>
<evidence type="ECO:0000256" key="3">
    <source>
        <dbReference type="SAM" id="MobiDB-lite"/>
    </source>
</evidence>
<dbReference type="PANTHER" id="PTHR24366">
    <property type="entry name" value="IG(IMMUNOGLOBULIN) AND LRR(LEUCINE RICH REPEAT) DOMAINS"/>
    <property type="match status" value="1"/>
</dbReference>
<evidence type="ECO:0000256" key="2">
    <source>
        <dbReference type="ARBA" id="ARBA00022737"/>
    </source>
</evidence>
<keyword evidence="6" id="KW-1185">Reference proteome</keyword>